<dbReference type="InterPro" id="IPR000843">
    <property type="entry name" value="HTH_LacI"/>
</dbReference>
<dbReference type="SUPFAM" id="SSF47413">
    <property type="entry name" value="lambda repressor-like DNA-binding domains"/>
    <property type="match status" value="1"/>
</dbReference>
<feature type="domain" description="HTH lacI-type" evidence="5">
    <location>
        <begin position="2"/>
        <end position="56"/>
    </location>
</feature>
<dbReference type="EMBL" id="BA000012">
    <property type="protein sequence ID" value="BAB53815.1"/>
    <property type="molecule type" value="Genomic_DNA"/>
</dbReference>
<keyword evidence="2" id="KW-0805">Transcription regulation</keyword>
<name>Q983R5_RHILO</name>
<dbReference type="HOGENOM" id="CLU_037628_6_1_5"/>
<dbReference type="Pfam" id="PF00356">
    <property type="entry name" value="LacI"/>
    <property type="match status" value="1"/>
</dbReference>
<evidence type="ECO:0000259" key="5">
    <source>
        <dbReference type="PROSITE" id="PS50932"/>
    </source>
</evidence>
<proteinExistence type="predicted"/>
<dbReference type="Pfam" id="PF13377">
    <property type="entry name" value="Peripla_BP_3"/>
    <property type="match status" value="1"/>
</dbReference>
<dbReference type="RefSeq" id="WP_010915441.1">
    <property type="nucleotide sequence ID" value="NC_002678.2"/>
</dbReference>
<reference evidence="6 7" key="1">
    <citation type="journal article" date="2000" name="DNA Res.">
        <title>Complete genome structure of the nitrogen-fixing symbiotic bacterium Mesorhizobium loti.</title>
        <authorList>
            <person name="Kaneko T."/>
            <person name="Nakamura Y."/>
            <person name="Sato S."/>
            <person name="Asamizu E."/>
            <person name="Kato T."/>
            <person name="Sasamoto S."/>
            <person name="Watanabe A."/>
            <person name="Idesawa K."/>
            <person name="Ishikawa A."/>
            <person name="Kawashima K."/>
            <person name="Kimura T."/>
            <person name="Kishida Y."/>
            <person name="Kiyokawa C."/>
            <person name="Kohara M."/>
            <person name="Matsumoto M."/>
            <person name="Matsuno A."/>
            <person name="Mochizuki Y."/>
            <person name="Nakayama S."/>
            <person name="Nakazaki N."/>
            <person name="Shimpo S."/>
            <person name="Sugimoto M."/>
            <person name="Takeuchi C."/>
            <person name="Yamada M."/>
            <person name="Tabata S."/>
        </authorList>
    </citation>
    <scope>NUCLEOTIDE SEQUENCE [LARGE SCALE GENOMIC DNA]</scope>
    <source>
        <strain evidence="7">LMG 29417 / CECT 9101 / MAFF 303099</strain>
    </source>
</reference>
<dbReference type="CDD" id="cd06267">
    <property type="entry name" value="PBP1_LacI_sugar_binding-like"/>
    <property type="match status" value="1"/>
</dbReference>
<dbReference type="eggNOG" id="COG1609">
    <property type="taxonomic scope" value="Bacteria"/>
</dbReference>
<keyword evidence="3" id="KW-0238">DNA-binding</keyword>
<organism evidence="6 7">
    <name type="scientific">Mesorhizobium japonicum (strain LMG 29417 / CECT 9101 / MAFF 303099)</name>
    <name type="common">Mesorhizobium loti (strain MAFF 303099)</name>
    <dbReference type="NCBI Taxonomy" id="266835"/>
    <lineage>
        <taxon>Bacteria</taxon>
        <taxon>Pseudomonadati</taxon>
        <taxon>Pseudomonadota</taxon>
        <taxon>Alphaproteobacteria</taxon>
        <taxon>Hyphomicrobiales</taxon>
        <taxon>Phyllobacteriaceae</taxon>
        <taxon>Mesorhizobium</taxon>
    </lineage>
</organism>
<keyword evidence="1" id="KW-0678">Repressor</keyword>
<evidence type="ECO:0000256" key="1">
    <source>
        <dbReference type="ARBA" id="ARBA00022491"/>
    </source>
</evidence>
<dbReference type="GO" id="GO:0003700">
    <property type="term" value="F:DNA-binding transcription factor activity"/>
    <property type="evidence" value="ECO:0007669"/>
    <property type="project" value="TreeGrafter"/>
</dbReference>
<dbReference type="SUPFAM" id="SSF53822">
    <property type="entry name" value="Periplasmic binding protein-like I"/>
    <property type="match status" value="1"/>
</dbReference>
<dbReference type="CDD" id="cd01392">
    <property type="entry name" value="HTH_LacI"/>
    <property type="match status" value="1"/>
</dbReference>
<evidence type="ECO:0000313" key="7">
    <source>
        <dbReference type="Proteomes" id="UP000000552"/>
    </source>
</evidence>
<dbReference type="InterPro" id="IPR028082">
    <property type="entry name" value="Peripla_BP_I"/>
</dbReference>
<dbReference type="PANTHER" id="PTHR30146">
    <property type="entry name" value="LACI-RELATED TRANSCRIPTIONAL REPRESSOR"/>
    <property type="match status" value="1"/>
</dbReference>
<dbReference type="Proteomes" id="UP000000552">
    <property type="component" value="Chromosome"/>
</dbReference>
<evidence type="ECO:0000256" key="3">
    <source>
        <dbReference type="ARBA" id="ARBA00023125"/>
    </source>
</evidence>
<dbReference type="Gene3D" id="3.40.50.2300">
    <property type="match status" value="2"/>
</dbReference>
<dbReference type="InterPro" id="IPR010982">
    <property type="entry name" value="Lambda_DNA-bd_dom_sf"/>
</dbReference>
<dbReference type="Gene3D" id="1.10.260.40">
    <property type="entry name" value="lambda repressor-like DNA-binding domains"/>
    <property type="match status" value="1"/>
</dbReference>
<dbReference type="PRINTS" id="PR00036">
    <property type="entry name" value="HTHLACI"/>
</dbReference>
<dbReference type="InterPro" id="IPR046335">
    <property type="entry name" value="LacI/GalR-like_sensor"/>
</dbReference>
<dbReference type="PANTHER" id="PTHR30146:SF148">
    <property type="entry name" value="HTH-TYPE TRANSCRIPTIONAL REPRESSOR PURR-RELATED"/>
    <property type="match status" value="1"/>
</dbReference>
<evidence type="ECO:0000313" key="6">
    <source>
        <dbReference type="EMBL" id="BAB53815.1"/>
    </source>
</evidence>
<evidence type="ECO:0000256" key="2">
    <source>
        <dbReference type="ARBA" id="ARBA00023015"/>
    </source>
</evidence>
<gene>
    <name evidence="6" type="ordered locus">mlr8213</name>
</gene>
<protein>
    <submittedName>
        <fullName evidence="6">Transcription regulator</fullName>
    </submittedName>
</protein>
<dbReference type="KEGG" id="mlo:mlr8213"/>
<sequence length="343" mass="36910">MPTMAEVARRAGVSVSTVSHVINRTRFVSPEKARLINDAIAAMGYQPNELARSLKVASTNSVGLAISAISNPYFTDIICAVEAECARLGLMVFLSDTQEDPDRELSVVRAFHQRRVDGVILAPSGAPQRAIDYLAEKKLPCVLIDRFADERFDQIGVENQSSMRALIDHVAAFGHKRIGYIAGQPGLATTRERVEAFRASLAANGLECVPHYVSPENVDTASATASTHAILSLPSPPTALVTGNNMTTIGAVRAIRERGLSIPGDLSLAGFDDFEWADCFEPRLTLVAQPCTEIGRQAAALLCARIASTDLEPQAVRLRAALQVRESCARPAPHEVSPMRSAP</sequence>
<dbReference type="PATRIC" id="fig|266835.9.peg.6562"/>
<dbReference type="PROSITE" id="PS50932">
    <property type="entry name" value="HTH_LACI_2"/>
    <property type="match status" value="1"/>
</dbReference>
<evidence type="ECO:0000256" key="4">
    <source>
        <dbReference type="ARBA" id="ARBA00023163"/>
    </source>
</evidence>
<accession>Q983R5</accession>
<keyword evidence="4" id="KW-0804">Transcription</keyword>
<dbReference type="GO" id="GO:0000976">
    <property type="term" value="F:transcription cis-regulatory region binding"/>
    <property type="evidence" value="ECO:0007669"/>
    <property type="project" value="TreeGrafter"/>
</dbReference>
<dbReference type="PROSITE" id="PS00356">
    <property type="entry name" value="HTH_LACI_1"/>
    <property type="match status" value="1"/>
</dbReference>
<dbReference type="AlphaFoldDB" id="Q983R5"/>
<dbReference type="SMART" id="SM00354">
    <property type="entry name" value="HTH_LACI"/>
    <property type="match status" value="1"/>
</dbReference>